<reference evidence="1 2" key="1">
    <citation type="submission" date="2020-12" db="EMBL/GenBank/DDBJ databases">
        <title>A novel species.</title>
        <authorList>
            <person name="Li K."/>
        </authorList>
    </citation>
    <scope>NUCLEOTIDE SEQUENCE [LARGE SCALE GENOMIC DNA]</scope>
    <source>
        <strain evidence="1 2">ZYC-3</strain>
    </source>
</reference>
<organism evidence="1 2">
    <name type="scientific">Streptomyces liliifuscus</name>
    <dbReference type="NCBI Taxonomy" id="2797636"/>
    <lineage>
        <taxon>Bacteria</taxon>
        <taxon>Bacillati</taxon>
        <taxon>Actinomycetota</taxon>
        <taxon>Actinomycetes</taxon>
        <taxon>Kitasatosporales</taxon>
        <taxon>Streptomycetaceae</taxon>
        <taxon>Streptomyces</taxon>
    </lineage>
</organism>
<protein>
    <submittedName>
        <fullName evidence="1">Uncharacterized protein</fullName>
    </submittedName>
</protein>
<dbReference type="EMBL" id="CP066831">
    <property type="protein sequence ID" value="QQM38193.1"/>
    <property type="molecule type" value="Genomic_DNA"/>
</dbReference>
<evidence type="ECO:0000313" key="1">
    <source>
        <dbReference type="EMBL" id="QQM38193.1"/>
    </source>
</evidence>
<dbReference type="Proteomes" id="UP000595636">
    <property type="component" value="Chromosome"/>
</dbReference>
<proteinExistence type="predicted"/>
<dbReference type="KEGG" id="slf:JEQ17_00895"/>
<gene>
    <name evidence="1" type="ORF">JEQ17_00895</name>
</gene>
<dbReference type="AlphaFoldDB" id="A0A7T7KTS3"/>
<name>A0A7T7KTS3_9ACTN</name>
<accession>A0A7T7KTS3</accession>
<evidence type="ECO:0000313" key="2">
    <source>
        <dbReference type="Proteomes" id="UP000595636"/>
    </source>
</evidence>
<sequence>MSGVDSGMHSRRSGQLIVSVTDFTSDAYRDLPGITCRGFALRRRWPDLDGAVGMWLWAMPSARRCGSVSVWTGRRALAGFVRLPEHVAIMDEYRERGTIRSVIREYQSFDAPRIRRDAEAWLMSDDRCPAARGTPRQSG</sequence>
<dbReference type="RefSeq" id="WP_200393362.1">
    <property type="nucleotide sequence ID" value="NZ_CP066831.1"/>
</dbReference>
<keyword evidence="2" id="KW-1185">Reference proteome</keyword>